<dbReference type="PANTHER" id="PTHR47197:SF3">
    <property type="entry name" value="DIHYDRO-HEME D1 DEHYDROGENASE"/>
    <property type="match status" value="1"/>
</dbReference>
<evidence type="ECO:0000313" key="3">
    <source>
        <dbReference type="EMBL" id="TDX00004.1"/>
    </source>
</evidence>
<dbReference type="InterPro" id="IPR051200">
    <property type="entry name" value="Host-pathogen_enzymatic-act"/>
</dbReference>
<feature type="signal peptide" evidence="2">
    <location>
        <begin position="1"/>
        <end position="29"/>
    </location>
</feature>
<organism evidence="3 4">
    <name type="scientific">Dinghuibacter silviterrae</name>
    <dbReference type="NCBI Taxonomy" id="1539049"/>
    <lineage>
        <taxon>Bacteria</taxon>
        <taxon>Pseudomonadati</taxon>
        <taxon>Bacteroidota</taxon>
        <taxon>Chitinophagia</taxon>
        <taxon>Chitinophagales</taxon>
        <taxon>Chitinophagaceae</taxon>
        <taxon>Dinghuibacter</taxon>
    </lineage>
</organism>
<dbReference type="AlphaFoldDB" id="A0A4R8DPI7"/>
<feature type="chain" id="PRO_5020746151" evidence="2">
    <location>
        <begin position="30"/>
        <end position="817"/>
    </location>
</feature>
<dbReference type="EMBL" id="SODV01000001">
    <property type="protein sequence ID" value="TDX00004.1"/>
    <property type="molecule type" value="Genomic_DNA"/>
</dbReference>
<evidence type="ECO:0000256" key="2">
    <source>
        <dbReference type="SAM" id="SignalP"/>
    </source>
</evidence>
<accession>A0A4R8DPI7</accession>
<dbReference type="InterPro" id="IPR017850">
    <property type="entry name" value="Alkaline_phosphatase_core_sf"/>
</dbReference>
<dbReference type="Proteomes" id="UP000294498">
    <property type="component" value="Unassembled WGS sequence"/>
</dbReference>
<dbReference type="PANTHER" id="PTHR47197">
    <property type="entry name" value="PROTEIN NIRF"/>
    <property type="match status" value="1"/>
</dbReference>
<gene>
    <name evidence="3" type="ORF">EDB95_1020</name>
</gene>
<dbReference type="Gene3D" id="3.40.720.10">
    <property type="entry name" value="Alkaline Phosphatase, subunit A"/>
    <property type="match status" value="1"/>
</dbReference>
<evidence type="ECO:0000256" key="1">
    <source>
        <dbReference type="SAM" id="MobiDB-lite"/>
    </source>
</evidence>
<sequence>MNILRMTSGRVSAVALLMSVLLAGTAATAQTLDQLNSERIHLPNGWALTPVGTSIGLGDLPLNMVVAPGRKYMAVTNNGQSDQSIELVDLAKGVVSDSMPIRRSWLGLTFSEDGHYLYAAGGTNNCILRYTVADGKLTQSDSIPLGPRWPNAIWPAGIAVNKGQLYVVTKDDKSLYVLDLASHAIMQKIALPGEGYACLLSPDKKELYVTCWGGDAVLIYDTQSWQQLASIPVGDNPNDACLSRSGKYLFVANSNDNSVSVIDVKHRKVLETLNAALYPDAPDGSTTNSVALSEDERTLYIANADNNCLAVYDVSHPGSSTSKGFIPVGWYPTCVRVMGKTIFVADGKGFSSAANPFGPNPIQRRQRVNYQAGDAQKPRDVQYIGALFRGTLSMIPEPDAAQLAIDQQAVYANTPYNKGEEKQAQGEEGNPVPRTVGAPSPIQYVFYIIKENRTYDQVLGDMPEGNGDSSLVLFGQKVTPNEHAISRDFVLLDNFYVDAEVSADGHNWSSAAYATDYVEKTWPTSYGGRGGKYDFEGQGKTGWPKGGYIWDHCKAAGVTYRTYGEFADDGKPNIPAVEGHFCPYYTGFDLSVRDTVRYGQWVRDFDSLVANHAVPHFNYVRFGNDHTQGLSMGKPTPFAFVADNDLAFGLFLEHLSQSPIWSQSVVFVLEDDAQNGPDHVDAHRSTAYIAGGYVKRHFVDHTAYSTSSMLRTIELILGMSPMSQYDAAATPMWRCFADTPDTTGYMALPAQVDLNDKNTVASIWSKRSGQMDFTREDRVPDREFNEILWKGLKGDQAPLPAPHRSAFVRPAAQGDND</sequence>
<evidence type="ECO:0000313" key="4">
    <source>
        <dbReference type="Proteomes" id="UP000294498"/>
    </source>
</evidence>
<protein>
    <submittedName>
        <fullName evidence="3">YVTN family beta-propeller protein</fullName>
    </submittedName>
</protein>
<feature type="region of interest" description="Disordered" evidence="1">
    <location>
        <begin position="795"/>
        <end position="817"/>
    </location>
</feature>
<comment type="caution">
    <text evidence="3">The sequence shown here is derived from an EMBL/GenBank/DDBJ whole genome shotgun (WGS) entry which is preliminary data.</text>
</comment>
<dbReference type="InterPro" id="IPR015943">
    <property type="entry name" value="WD40/YVTN_repeat-like_dom_sf"/>
</dbReference>
<dbReference type="SUPFAM" id="SSF50974">
    <property type="entry name" value="Nitrous oxide reductase, N-terminal domain"/>
    <property type="match status" value="1"/>
</dbReference>
<dbReference type="Pfam" id="PF10282">
    <property type="entry name" value="Lactonase"/>
    <property type="match status" value="1"/>
</dbReference>
<keyword evidence="2" id="KW-0732">Signal</keyword>
<proteinExistence type="predicted"/>
<dbReference type="InterPro" id="IPR011045">
    <property type="entry name" value="N2O_reductase_N"/>
</dbReference>
<dbReference type="NCBIfam" id="TIGR02276">
    <property type="entry name" value="beta_rpt_yvtn"/>
    <property type="match status" value="1"/>
</dbReference>
<dbReference type="Gene3D" id="2.130.10.10">
    <property type="entry name" value="YVTN repeat-like/Quinoprotein amine dehydrogenase"/>
    <property type="match status" value="2"/>
</dbReference>
<dbReference type="RefSeq" id="WP_246073521.1">
    <property type="nucleotide sequence ID" value="NZ_SODV01000001.1"/>
</dbReference>
<dbReference type="InterPro" id="IPR011964">
    <property type="entry name" value="YVTN_b-propeller_repeat"/>
</dbReference>
<reference evidence="3 4" key="1">
    <citation type="submission" date="2019-03" db="EMBL/GenBank/DDBJ databases">
        <title>Genomic Encyclopedia of Type Strains, Phase IV (KMG-IV): sequencing the most valuable type-strain genomes for metagenomic binning, comparative biology and taxonomic classification.</title>
        <authorList>
            <person name="Goeker M."/>
        </authorList>
    </citation>
    <scope>NUCLEOTIDE SEQUENCE [LARGE SCALE GENOMIC DNA]</scope>
    <source>
        <strain evidence="3 4">DSM 100059</strain>
    </source>
</reference>
<dbReference type="InterPro" id="IPR019405">
    <property type="entry name" value="Lactonase_7-beta_prop"/>
</dbReference>
<name>A0A4R8DPI7_9BACT</name>
<keyword evidence="4" id="KW-1185">Reference proteome</keyword>